<sequence length="279" mass="30304">MTLAHIVSPEEAGSLKPRFVDARWFLPNDERVGRTEYDRLHIPGAVFFDIDEVATPSDNHPHLAPSPKKLANWLGAVGITPDACVVIYDEAGFFSAPRVWYLLKALGHENVHVLDGGLSAWRRVGGDVTSEVPAYEPADYPLPEKLSWPVVDREIVRHALTGRMADVVDARPAGRFKGRDPEPRPGLSSGSMPGAFNLPFSSLTGADGRFLMPDQLDMLFRDKGLDPAKPIIASCGSGISACVVLLGLAEAGWPMGTLYDGSWIDWASHPEAQIEKEGA</sequence>
<dbReference type="SUPFAM" id="SSF52821">
    <property type="entry name" value="Rhodanese/Cell cycle control phosphatase"/>
    <property type="match status" value="2"/>
</dbReference>
<dbReference type="PROSITE" id="PS50206">
    <property type="entry name" value="RHODANESE_3"/>
    <property type="match status" value="2"/>
</dbReference>
<dbReference type="InterPro" id="IPR036873">
    <property type="entry name" value="Rhodanese-like_dom_sf"/>
</dbReference>
<evidence type="ECO:0000259" key="4">
    <source>
        <dbReference type="PROSITE" id="PS50206"/>
    </source>
</evidence>
<feature type="domain" description="Rhodanese" evidence="4">
    <location>
        <begin position="16"/>
        <end position="130"/>
    </location>
</feature>
<dbReference type="FunCoup" id="A0A371RK19">
    <property type="interactions" value="481"/>
</dbReference>
<reference evidence="5 6" key="1">
    <citation type="submission" date="2018-08" db="EMBL/GenBank/DDBJ databases">
        <title>Parvularcula sp. SM1705, isolated from surface water of the South Sea China.</title>
        <authorList>
            <person name="Sun L."/>
        </authorList>
    </citation>
    <scope>NUCLEOTIDE SEQUENCE [LARGE SCALE GENOMIC DNA]</scope>
    <source>
        <strain evidence="5 6">SM1705</strain>
    </source>
</reference>
<evidence type="ECO:0000313" key="5">
    <source>
        <dbReference type="EMBL" id="RFB05794.1"/>
    </source>
</evidence>
<dbReference type="PROSITE" id="PS00380">
    <property type="entry name" value="RHODANESE_1"/>
    <property type="match status" value="1"/>
</dbReference>
<accession>A0A371RK19</accession>
<dbReference type="CDD" id="cd01448">
    <property type="entry name" value="TST_Repeat_1"/>
    <property type="match status" value="1"/>
</dbReference>
<evidence type="ECO:0000313" key="6">
    <source>
        <dbReference type="Proteomes" id="UP000264589"/>
    </source>
</evidence>
<feature type="domain" description="Rhodanese" evidence="4">
    <location>
        <begin position="167"/>
        <end position="275"/>
    </location>
</feature>
<keyword evidence="2" id="KW-0677">Repeat</keyword>
<dbReference type="FunFam" id="3.40.250.10:FF:000001">
    <property type="entry name" value="Sulfurtransferase"/>
    <property type="match status" value="1"/>
</dbReference>
<protein>
    <submittedName>
        <fullName evidence="5">Sulfurtransferase</fullName>
    </submittedName>
</protein>
<evidence type="ECO:0000256" key="3">
    <source>
        <dbReference type="SAM" id="MobiDB-lite"/>
    </source>
</evidence>
<proteinExistence type="predicted"/>
<dbReference type="CDD" id="cd01449">
    <property type="entry name" value="TST_Repeat_2"/>
    <property type="match status" value="1"/>
</dbReference>
<evidence type="ECO:0000256" key="1">
    <source>
        <dbReference type="ARBA" id="ARBA00022679"/>
    </source>
</evidence>
<dbReference type="InterPro" id="IPR045078">
    <property type="entry name" value="TST/MPST-like"/>
</dbReference>
<evidence type="ECO:0000256" key="2">
    <source>
        <dbReference type="ARBA" id="ARBA00022737"/>
    </source>
</evidence>
<keyword evidence="1 5" id="KW-0808">Transferase</keyword>
<dbReference type="RefSeq" id="WP_116392427.1">
    <property type="nucleotide sequence ID" value="NZ_QUQO01000001.1"/>
</dbReference>
<dbReference type="Pfam" id="PF00581">
    <property type="entry name" value="Rhodanese"/>
    <property type="match status" value="2"/>
</dbReference>
<dbReference type="Proteomes" id="UP000264589">
    <property type="component" value="Unassembled WGS sequence"/>
</dbReference>
<dbReference type="SMART" id="SM00450">
    <property type="entry name" value="RHOD"/>
    <property type="match status" value="2"/>
</dbReference>
<dbReference type="GO" id="GO:0004792">
    <property type="term" value="F:thiosulfate-cyanide sulfurtransferase activity"/>
    <property type="evidence" value="ECO:0007669"/>
    <property type="project" value="InterPro"/>
</dbReference>
<name>A0A371RK19_9PROT</name>
<dbReference type="AlphaFoldDB" id="A0A371RK19"/>
<dbReference type="Gene3D" id="3.40.250.10">
    <property type="entry name" value="Rhodanese-like domain"/>
    <property type="match status" value="2"/>
</dbReference>
<dbReference type="PANTHER" id="PTHR11364">
    <property type="entry name" value="THIOSULFATE SULFERTANSFERASE"/>
    <property type="match status" value="1"/>
</dbReference>
<dbReference type="EMBL" id="QUQO01000001">
    <property type="protein sequence ID" value="RFB05794.1"/>
    <property type="molecule type" value="Genomic_DNA"/>
</dbReference>
<dbReference type="InParanoid" id="A0A371RK19"/>
<dbReference type="OrthoDB" id="9781034at2"/>
<dbReference type="InterPro" id="IPR001763">
    <property type="entry name" value="Rhodanese-like_dom"/>
</dbReference>
<comment type="caution">
    <text evidence="5">The sequence shown here is derived from an EMBL/GenBank/DDBJ whole genome shotgun (WGS) entry which is preliminary data.</text>
</comment>
<dbReference type="PANTHER" id="PTHR11364:SF27">
    <property type="entry name" value="SULFURTRANSFERASE"/>
    <property type="match status" value="1"/>
</dbReference>
<gene>
    <name evidence="5" type="ORF">DX908_11260</name>
</gene>
<dbReference type="InterPro" id="IPR001307">
    <property type="entry name" value="Thiosulphate_STrfase_CS"/>
</dbReference>
<feature type="region of interest" description="Disordered" evidence="3">
    <location>
        <begin position="173"/>
        <end position="193"/>
    </location>
</feature>
<organism evidence="5 6">
    <name type="scientific">Parvularcula marina</name>
    <dbReference type="NCBI Taxonomy" id="2292771"/>
    <lineage>
        <taxon>Bacteria</taxon>
        <taxon>Pseudomonadati</taxon>
        <taxon>Pseudomonadota</taxon>
        <taxon>Alphaproteobacteria</taxon>
        <taxon>Parvularculales</taxon>
        <taxon>Parvularculaceae</taxon>
        <taxon>Parvularcula</taxon>
    </lineage>
</organism>
<keyword evidence="6" id="KW-1185">Reference proteome</keyword>